<dbReference type="Proteomes" id="UP000646946">
    <property type="component" value="Unassembled WGS sequence"/>
</dbReference>
<comment type="caution">
    <text evidence="3">The sequence shown here is derived from an EMBL/GenBank/DDBJ whole genome shotgun (WGS) entry which is preliminary data.</text>
</comment>
<dbReference type="SUPFAM" id="SSF51735">
    <property type="entry name" value="NAD(P)-binding Rossmann-fold domains"/>
    <property type="match status" value="1"/>
</dbReference>
<dbReference type="PRINTS" id="PR01713">
    <property type="entry name" value="NUCEPIMERASE"/>
</dbReference>
<accession>A0A832UP25</accession>
<name>A0A832UP25_9ARCH</name>
<gene>
    <name evidence="3" type="ORF">H1016_04550</name>
</gene>
<evidence type="ECO:0000259" key="2">
    <source>
        <dbReference type="Pfam" id="PF01370"/>
    </source>
</evidence>
<dbReference type="InterPro" id="IPR036291">
    <property type="entry name" value="NAD(P)-bd_dom_sf"/>
</dbReference>
<feature type="domain" description="NAD-dependent epimerase/dehydratase" evidence="2">
    <location>
        <begin position="4"/>
        <end position="239"/>
    </location>
</feature>
<organism evidence="3 4">
    <name type="scientific">Candidatus Naiadarchaeum limnaeum</name>
    <dbReference type="NCBI Taxonomy" id="2756139"/>
    <lineage>
        <taxon>Archaea</taxon>
        <taxon>Candidatus Undinarchaeota</taxon>
        <taxon>Candidatus Undinarchaeia</taxon>
        <taxon>Candidatus Naiadarchaeales</taxon>
        <taxon>Candidatus Naiadarchaeaceae</taxon>
        <taxon>Candidatus Naiadarchaeum</taxon>
    </lineage>
</organism>
<dbReference type="Gene3D" id="3.40.50.720">
    <property type="entry name" value="NAD(P)-binding Rossmann-like Domain"/>
    <property type="match status" value="1"/>
</dbReference>
<comment type="similarity">
    <text evidence="1">Belongs to the NAD(P)-dependent epimerase/dehydratase family.</text>
</comment>
<proteinExistence type="inferred from homology"/>
<protein>
    <submittedName>
        <fullName evidence="3">NAD-dependent epimerase/dehydratase family protein</fullName>
    </submittedName>
</protein>
<dbReference type="EMBL" id="DVAB01000038">
    <property type="protein sequence ID" value="HIK00779.1"/>
    <property type="molecule type" value="Genomic_DNA"/>
</dbReference>
<evidence type="ECO:0000256" key="1">
    <source>
        <dbReference type="ARBA" id="ARBA00007637"/>
    </source>
</evidence>
<evidence type="ECO:0000313" key="4">
    <source>
        <dbReference type="Proteomes" id="UP000646946"/>
    </source>
</evidence>
<dbReference type="InterPro" id="IPR001509">
    <property type="entry name" value="Epimerase_deHydtase"/>
</dbReference>
<reference evidence="3 4" key="1">
    <citation type="journal article" name="Nat. Commun.">
        <title>Undinarchaeota illuminate DPANN phylogeny and the impact of gene transfer on archaeal evolution.</title>
        <authorList>
            <person name="Dombrowski N."/>
            <person name="Williams T.A."/>
            <person name="Sun J."/>
            <person name="Woodcroft B.J."/>
            <person name="Lee J.H."/>
            <person name="Minh B.Q."/>
            <person name="Rinke C."/>
            <person name="Spang A."/>
        </authorList>
    </citation>
    <scope>NUCLEOTIDE SEQUENCE [LARGE SCALE GENOMIC DNA]</scope>
    <source>
        <strain evidence="3">MAG_bin1129</strain>
    </source>
</reference>
<dbReference type="AlphaFoldDB" id="A0A832UP25"/>
<evidence type="ECO:0000313" key="3">
    <source>
        <dbReference type="EMBL" id="HIK00779.1"/>
    </source>
</evidence>
<dbReference type="Gene3D" id="3.90.25.10">
    <property type="entry name" value="UDP-galactose 4-epimerase, domain 1"/>
    <property type="match status" value="1"/>
</dbReference>
<dbReference type="PANTHER" id="PTHR43000">
    <property type="entry name" value="DTDP-D-GLUCOSE 4,6-DEHYDRATASE-RELATED"/>
    <property type="match status" value="1"/>
</dbReference>
<dbReference type="Pfam" id="PF01370">
    <property type="entry name" value="Epimerase"/>
    <property type="match status" value="1"/>
</dbReference>
<keyword evidence="4" id="KW-1185">Reference proteome</keyword>
<sequence length="310" mass="35188">MKKVLVTGAAGFIGSHLCEALLERGIETIGIDCFTDYYPRAIKEKNISAFKSNKKFKFIEANLLNYDLKKLVSDVDTVFHLAAQPGVRYSWENFQVYLENNIHATQKLLEACKEKKPQFVFASSSSVYGNAPLPITENISTTPISPYGLTKVSCENLCKLYAQEFKIPTIVLRYFTVYGPRQRPDMAIYKFFNSIIDGKEIEVYGDGNQTRDMTYVSDIIDATLLAGEFETDYLVFNIGSGVRTKLKDIIHIIETLTGREAKLNYKPAAKGDMKDTWAEIGKAKAYLNYESKVKLEEGLSNYLNWYMKNK</sequence>